<protein>
    <recommendedName>
        <fullName evidence="7">Speedy protein A</fullName>
    </recommendedName>
</protein>
<dbReference type="EMBL" id="CALNXK010000008">
    <property type="protein sequence ID" value="CAH3040681.1"/>
    <property type="molecule type" value="Genomic_DNA"/>
</dbReference>
<sequence>IIQRSAAIFFVFCAAWAQFNFSFLILNMRTNRLFCFEKESQQVNKGAERVVQTRMGNQVSLKSRPRSSSQNDASSKMAKDKCPRTEKITSTKPETMILKRRRIYSECDNLANERQITCKKLKVNQLYTVYCGRNSFMAAFFRLLDDDVIQDFLWMDSCAIISDKYLLAMVYAYFRRAELGRREYNRMNFFIALYLANDMEEDEEEEKYDIFPWALGKNWRELYPNFLRKRDVFWKRIDYRAVVSKLTCDEIMSIVSDHPVWQRTRRGHHGGAWRDYMRDTNSLCTSPRGPGTAPFQCSKCDDDPPSEEDSPMMTSDYCSCSSQSSSEDENFNTSFNMQGIQINIPELKLAGPIPTQLLFLNF</sequence>
<organism evidence="5 6">
    <name type="scientific">Porites lobata</name>
    <dbReference type="NCBI Taxonomy" id="104759"/>
    <lineage>
        <taxon>Eukaryota</taxon>
        <taxon>Metazoa</taxon>
        <taxon>Cnidaria</taxon>
        <taxon>Anthozoa</taxon>
        <taxon>Hexacorallia</taxon>
        <taxon>Scleractinia</taxon>
        <taxon>Fungiina</taxon>
        <taxon>Poritidae</taxon>
        <taxon>Porites</taxon>
    </lineage>
</organism>
<reference evidence="5 6" key="1">
    <citation type="submission" date="2022-05" db="EMBL/GenBank/DDBJ databases">
        <authorList>
            <consortium name="Genoscope - CEA"/>
            <person name="William W."/>
        </authorList>
    </citation>
    <scope>NUCLEOTIDE SEQUENCE [LARGE SCALE GENOMIC DNA]</scope>
</reference>
<feature type="compositionally biased region" description="Polar residues" evidence="3">
    <location>
        <begin position="57"/>
        <end position="74"/>
    </location>
</feature>
<proteinExistence type="inferred from homology"/>
<feature type="transmembrane region" description="Helical" evidence="4">
    <location>
        <begin position="6"/>
        <end position="26"/>
    </location>
</feature>
<evidence type="ECO:0008006" key="7">
    <source>
        <dbReference type="Google" id="ProtNLM"/>
    </source>
</evidence>
<comment type="caution">
    <text evidence="5">The sequence shown here is derived from an EMBL/GenBank/DDBJ whole genome shotgun (WGS) entry which is preliminary data.</text>
</comment>
<feature type="non-terminal residue" evidence="5">
    <location>
        <position position="362"/>
    </location>
</feature>
<comment type="similarity">
    <text evidence="1">Belongs to the Speedy/Ringo family.</text>
</comment>
<dbReference type="Pfam" id="PF11357">
    <property type="entry name" value="Spy1"/>
    <property type="match status" value="1"/>
</dbReference>
<dbReference type="InterPro" id="IPR052316">
    <property type="entry name" value="Speedy-Ringo_regulator"/>
</dbReference>
<dbReference type="PANTHER" id="PTHR31545">
    <property type="entry name" value="SEEDY PROTEIN A/C FAMILY MEMBER"/>
    <property type="match status" value="1"/>
</dbReference>
<dbReference type="Proteomes" id="UP001159405">
    <property type="component" value="Unassembled WGS sequence"/>
</dbReference>
<evidence type="ECO:0000313" key="6">
    <source>
        <dbReference type="Proteomes" id="UP001159405"/>
    </source>
</evidence>
<dbReference type="InterPro" id="IPR020984">
    <property type="entry name" value="Speedy"/>
</dbReference>
<keyword evidence="6" id="KW-1185">Reference proteome</keyword>
<name>A0ABN8N387_9CNID</name>
<evidence type="ECO:0000313" key="5">
    <source>
        <dbReference type="EMBL" id="CAH3040681.1"/>
    </source>
</evidence>
<dbReference type="PANTHER" id="PTHR31545:SF5">
    <property type="entry name" value="SPEEDY PROTEIN A"/>
    <property type="match status" value="1"/>
</dbReference>
<keyword evidence="4" id="KW-0812">Transmembrane</keyword>
<feature type="region of interest" description="Disordered" evidence="3">
    <location>
        <begin position="57"/>
        <end position="85"/>
    </location>
</feature>
<evidence type="ECO:0000256" key="1">
    <source>
        <dbReference type="ARBA" id="ARBA00010932"/>
    </source>
</evidence>
<accession>A0ABN8N387</accession>
<evidence type="ECO:0000256" key="2">
    <source>
        <dbReference type="ARBA" id="ARBA00023306"/>
    </source>
</evidence>
<keyword evidence="4" id="KW-0472">Membrane</keyword>
<keyword evidence="4" id="KW-1133">Transmembrane helix</keyword>
<keyword evidence="2" id="KW-0131">Cell cycle</keyword>
<evidence type="ECO:0000256" key="4">
    <source>
        <dbReference type="SAM" id="Phobius"/>
    </source>
</evidence>
<gene>
    <name evidence="5" type="ORF">PLOB_00045867</name>
</gene>
<feature type="non-terminal residue" evidence="5">
    <location>
        <position position="1"/>
    </location>
</feature>
<evidence type="ECO:0000256" key="3">
    <source>
        <dbReference type="SAM" id="MobiDB-lite"/>
    </source>
</evidence>